<dbReference type="InterPro" id="IPR013740">
    <property type="entry name" value="Redoxin"/>
</dbReference>
<dbReference type="InterPro" id="IPR017937">
    <property type="entry name" value="Thioredoxin_CS"/>
</dbReference>
<dbReference type="InterPro" id="IPR013766">
    <property type="entry name" value="Thioredoxin_domain"/>
</dbReference>
<dbReference type="PROSITE" id="PS00194">
    <property type="entry name" value="THIOREDOXIN_1"/>
    <property type="match status" value="1"/>
</dbReference>
<dbReference type="InterPro" id="IPR036249">
    <property type="entry name" value="Thioredoxin-like_sf"/>
</dbReference>
<keyword evidence="4" id="KW-0676">Redox-active center</keyword>
<evidence type="ECO:0000259" key="5">
    <source>
        <dbReference type="PROSITE" id="PS51352"/>
    </source>
</evidence>
<keyword evidence="8" id="KW-1185">Reference proteome</keyword>
<dbReference type="GO" id="GO:0015036">
    <property type="term" value="F:disulfide oxidoreductase activity"/>
    <property type="evidence" value="ECO:0007669"/>
    <property type="project" value="UniProtKB-ARBA"/>
</dbReference>
<dbReference type="Gene3D" id="3.40.30.10">
    <property type="entry name" value="Glutaredoxin"/>
    <property type="match status" value="1"/>
</dbReference>
<accession>A0AAW7Z743</accession>
<dbReference type="EMBL" id="CP013926">
    <property type="protein sequence ID" value="AMJ73530.1"/>
    <property type="molecule type" value="Genomic_DNA"/>
</dbReference>
<dbReference type="Proteomes" id="UP000056750">
    <property type="component" value="Chromosome"/>
</dbReference>
<dbReference type="EMBL" id="JAUOQI010000020">
    <property type="protein sequence ID" value="MDO6579432.1"/>
    <property type="molecule type" value="Genomic_DNA"/>
</dbReference>
<proteinExistence type="predicted"/>
<reference evidence="7" key="2">
    <citation type="submission" date="2023-07" db="EMBL/GenBank/DDBJ databases">
        <title>Genome content predicts the carbon catabolic preferences of heterotrophic bacteria.</title>
        <authorList>
            <person name="Gralka M."/>
        </authorList>
    </citation>
    <scope>NUCLEOTIDE SEQUENCE</scope>
    <source>
        <strain evidence="7">F2M12</strain>
    </source>
</reference>
<dbReference type="PROSITE" id="PS51352">
    <property type="entry name" value="THIOREDOXIN_2"/>
    <property type="match status" value="1"/>
</dbReference>
<dbReference type="SUPFAM" id="SSF52833">
    <property type="entry name" value="Thioredoxin-like"/>
    <property type="match status" value="1"/>
</dbReference>
<sequence>MKKAPLVVIPLVLFSMLVIFLFQGLFSDPRELDSQVKGKPLPEFALPDLMQPDTTYTPESLKGEVTIVNVWGVWCVTCAVEMPYLTQLKNELGVKFVGLYFDQDLDPDFGTKTLTRVQQEVTSMLRRYGNPYAFNIFDVYRDTSLDLGVTGAPEHFVLDANGVIRMHHIGDINERVWQNKVGPLYQQLVAEANGETNIVVDSDTDDTGRVGE</sequence>
<feature type="domain" description="Thioredoxin" evidence="5">
    <location>
        <begin position="35"/>
        <end position="186"/>
    </location>
</feature>
<evidence type="ECO:0000256" key="3">
    <source>
        <dbReference type="ARBA" id="ARBA00023157"/>
    </source>
</evidence>
<dbReference type="InterPro" id="IPR050553">
    <property type="entry name" value="Thioredoxin_ResA/DsbE_sf"/>
</dbReference>
<evidence type="ECO:0000256" key="4">
    <source>
        <dbReference type="ARBA" id="ARBA00023284"/>
    </source>
</evidence>
<evidence type="ECO:0000313" key="9">
    <source>
        <dbReference type="Proteomes" id="UP001170717"/>
    </source>
</evidence>
<dbReference type="PANTHER" id="PTHR42852">
    <property type="entry name" value="THIOL:DISULFIDE INTERCHANGE PROTEIN DSBE"/>
    <property type="match status" value="1"/>
</dbReference>
<dbReference type="GO" id="GO:0030313">
    <property type="term" value="C:cell envelope"/>
    <property type="evidence" value="ECO:0007669"/>
    <property type="project" value="UniProtKB-SubCell"/>
</dbReference>
<dbReference type="GO" id="GO:0017004">
    <property type="term" value="P:cytochrome complex assembly"/>
    <property type="evidence" value="ECO:0007669"/>
    <property type="project" value="UniProtKB-KW"/>
</dbReference>
<protein>
    <submittedName>
        <fullName evidence="6">Disulfide bond formation protein DsbE</fullName>
    </submittedName>
    <submittedName>
        <fullName evidence="7">Redoxin family protein</fullName>
    </submittedName>
</protein>
<dbReference type="KEGG" id="asq:AVL57_05795"/>
<comment type="subcellular location">
    <subcellularLocation>
        <location evidence="1">Cell envelope</location>
    </subcellularLocation>
</comment>
<organism evidence="7 9">
    <name type="scientific">Alteromonas stellipolaris</name>
    <dbReference type="NCBI Taxonomy" id="233316"/>
    <lineage>
        <taxon>Bacteria</taxon>
        <taxon>Pseudomonadati</taxon>
        <taxon>Pseudomonadota</taxon>
        <taxon>Gammaproteobacteria</taxon>
        <taxon>Alteromonadales</taxon>
        <taxon>Alteromonadaceae</taxon>
        <taxon>Alteromonas/Salinimonas group</taxon>
        <taxon>Alteromonas</taxon>
    </lineage>
</organism>
<evidence type="ECO:0000313" key="6">
    <source>
        <dbReference type="EMBL" id="AMJ73530.1"/>
    </source>
</evidence>
<dbReference type="AlphaFoldDB" id="A0AAW7Z743"/>
<gene>
    <name evidence="6" type="ORF">AVL57_05795</name>
    <name evidence="7" type="ORF">Q4527_18685</name>
</gene>
<name>A0AAW7Z743_9ALTE</name>
<evidence type="ECO:0000256" key="1">
    <source>
        <dbReference type="ARBA" id="ARBA00004196"/>
    </source>
</evidence>
<dbReference type="RefSeq" id="WP_057793496.1">
    <property type="nucleotide sequence ID" value="NZ_CAXIBE010000020.1"/>
</dbReference>
<evidence type="ECO:0000256" key="2">
    <source>
        <dbReference type="ARBA" id="ARBA00022748"/>
    </source>
</evidence>
<reference evidence="6 8" key="1">
    <citation type="submission" date="2015-12" db="EMBL/GenBank/DDBJ databases">
        <title>Intraspecies pangenome expansion in the marine bacterium Alteromonas.</title>
        <authorList>
            <person name="Lopez-Perez M."/>
            <person name="Rodriguez-Valera F."/>
        </authorList>
    </citation>
    <scope>NUCLEOTIDE SEQUENCE [LARGE SCALE GENOMIC DNA]</scope>
    <source>
        <strain evidence="6 8">LMG 21861</strain>
    </source>
</reference>
<dbReference type="PANTHER" id="PTHR42852:SF6">
    <property type="entry name" value="THIOL:DISULFIDE INTERCHANGE PROTEIN DSBE"/>
    <property type="match status" value="1"/>
</dbReference>
<keyword evidence="2" id="KW-0201">Cytochrome c-type biogenesis</keyword>
<evidence type="ECO:0000313" key="7">
    <source>
        <dbReference type="EMBL" id="MDO6579432.1"/>
    </source>
</evidence>
<keyword evidence="3" id="KW-1015">Disulfide bond</keyword>
<dbReference type="Proteomes" id="UP001170717">
    <property type="component" value="Unassembled WGS sequence"/>
</dbReference>
<evidence type="ECO:0000313" key="8">
    <source>
        <dbReference type="Proteomes" id="UP000056750"/>
    </source>
</evidence>
<dbReference type="Pfam" id="PF08534">
    <property type="entry name" value="Redoxin"/>
    <property type="match status" value="1"/>
</dbReference>